<reference evidence="1" key="1">
    <citation type="submission" date="2020-08" db="EMBL/GenBank/DDBJ databases">
        <title>Whole genome shotgun sequence of Actinocatenispora sera NBRC 101916.</title>
        <authorList>
            <person name="Komaki H."/>
            <person name="Tamura T."/>
        </authorList>
    </citation>
    <scope>NUCLEOTIDE SEQUENCE</scope>
    <source>
        <strain evidence="1">NBRC 101916</strain>
    </source>
</reference>
<evidence type="ECO:0000313" key="2">
    <source>
        <dbReference type="Proteomes" id="UP000680750"/>
    </source>
</evidence>
<dbReference type="RefSeq" id="WP_030448210.1">
    <property type="nucleotide sequence ID" value="NZ_AP023354.1"/>
</dbReference>
<organism evidence="1 2">
    <name type="scientific">Actinocatenispora sera</name>
    <dbReference type="NCBI Taxonomy" id="390989"/>
    <lineage>
        <taxon>Bacteria</taxon>
        <taxon>Bacillati</taxon>
        <taxon>Actinomycetota</taxon>
        <taxon>Actinomycetes</taxon>
        <taxon>Micromonosporales</taxon>
        <taxon>Micromonosporaceae</taxon>
        <taxon>Actinocatenispora</taxon>
    </lineage>
</organism>
<keyword evidence="2" id="KW-1185">Reference proteome</keyword>
<protein>
    <submittedName>
        <fullName evidence="1">Uncharacterized protein</fullName>
    </submittedName>
</protein>
<dbReference type="KEGG" id="aser:Asera_35410"/>
<evidence type="ECO:0000313" key="1">
    <source>
        <dbReference type="EMBL" id="BCJ29433.1"/>
    </source>
</evidence>
<gene>
    <name evidence="1" type="ORF">Asera_35410</name>
</gene>
<proteinExistence type="predicted"/>
<accession>A0A810L1Z9</accession>
<dbReference type="AlphaFoldDB" id="A0A810L1Z9"/>
<sequence>MIRSQNEVLGSCVVVESGIPEPTDLTIVSRKVRGHPDTLADQLAERLSREHSTAPDLHIL</sequence>
<dbReference type="OrthoDB" id="9770738at2"/>
<dbReference type="Proteomes" id="UP000680750">
    <property type="component" value="Chromosome"/>
</dbReference>
<dbReference type="EMBL" id="AP023354">
    <property type="protein sequence ID" value="BCJ29433.1"/>
    <property type="molecule type" value="Genomic_DNA"/>
</dbReference>
<name>A0A810L1Z9_9ACTN</name>